<reference evidence="5" key="1">
    <citation type="submission" date="2025-05" db="UniProtKB">
        <authorList>
            <consortium name="RefSeq"/>
        </authorList>
    </citation>
    <scope>NUCLEOTIDE SEQUENCE [LARGE SCALE GENOMIC DNA]</scope>
</reference>
<dbReference type="PRINTS" id="PR00837">
    <property type="entry name" value="V5TPXLIKE"/>
</dbReference>
<dbReference type="Gene3D" id="1.10.10.740">
    <property type="entry name" value="Crisp domain"/>
    <property type="match status" value="1"/>
</dbReference>
<dbReference type="CDD" id="cd05383">
    <property type="entry name" value="CAP_CRISP"/>
    <property type="match status" value="1"/>
</dbReference>
<dbReference type="SUPFAM" id="SSF55797">
    <property type="entry name" value="PR-1-like"/>
    <property type="match status" value="1"/>
</dbReference>
<reference evidence="6" key="2">
    <citation type="submission" date="2025-08" db="UniProtKB">
        <authorList>
            <consortium name="RefSeq"/>
        </authorList>
    </citation>
    <scope>IDENTIFICATION</scope>
</reference>
<name>A0A6J0TD10_9SAUR</name>
<dbReference type="SUPFAM" id="SSF57546">
    <property type="entry name" value="Crisp domain-like"/>
    <property type="match status" value="1"/>
</dbReference>
<dbReference type="PROSITE" id="PS51670">
    <property type="entry name" value="SHKT"/>
    <property type="match status" value="1"/>
</dbReference>
<keyword evidence="5" id="KW-1185">Reference proteome</keyword>
<dbReference type="Pfam" id="PF00188">
    <property type="entry name" value="CAP"/>
    <property type="match status" value="1"/>
</dbReference>
<dbReference type="GeneID" id="110077509"/>
<dbReference type="GO" id="GO:0006952">
    <property type="term" value="P:defense response"/>
    <property type="evidence" value="ECO:0007669"/>
    <property type="project" value="UniProtKB-ARBA"/>
</dbReference>
<dbReference type="InterPro" id="IPR014044">
    <property type="entry name" value="CAP_dom"/>
</dbReference>
<evidence type="ECO:0000259" key="4">
    <source>
        <dbReference type="PROSITE" id="PS51670"/>
    </source>
</evidence>
<organism evidence="5 6">
    <name type="scientific">Pogona vitticeps</name>
    <name type="common">central bearded dragon</name>
    <dbReference type="NCBI Taxonomy" id="103695"/>
    <lineage>
        <taxon>Eukaryota</taxon>
        <taxon>Metazoa</taxon>
        <taxon>Chordata</taxon>
        <taxon>Craniata</taxon>
        <taxon>Vertebrata</taxon>
        <taxon>Euteleostomi</taxon>
        <taxon>Lepidosauria</taxon>
        <taxon>Squamata</taxon>
        <taxon>Bifurcata</taxon>
        <taxon>Unidentata</taxon>
        <taxon>Episquamata</taxon>
        <taxon>Toxicofera</taxon>
        <taxon>Iguania</taxon>
        <taxon>Acrodonta</taxon>
        <taxon>Agamidae</taxon>
        <taxon>Amphibolurinae</taxon>
        <taxon>Pogona</taxon>
    </lineage>
</organism>
<protein>
    <submittedName>
        <fullName evidence="6">Serotriflin-like isoform X1</fullName>
    </submittedName>
</protein>
<keyword evidence="2 3" id="KW-1015">Disulfide bond</keyword>
<accession>A0A6J0TD10</accession>
<dbReference type="PANTHER" id="PTHR10334">
    <property type="entry name" value="CYSTEINE-RICH SECRETORY PROTEIN-RELATED"/>
    <property type="match status" value="1"/>
</dbReference>
<gene>
    <name evidence="6" type="primary">LOC110077509</name>
</gene>
<dbReference type="RefSeq" id="XP_020646282.2">
    <property type="nucleotide sequence ID" value="XM_020790623.2"/>
</dbReference>
<feature type="domain" description="ShKT" evidence="4">
    <location>
        <begin position="231"/>
        <end position="264"/>
    </location>
</feature>
<comment type="similarity">
    <text evidence="1">Belongs to the CRISP family.</text>
</comment>
<dbReference type="KEGG" id="pvt:110077509"/>
<dbReference type="InterPro" id="IPR018244">
    <property type="entry name" value="Allrgn_V5/Tpx1_CS"/>
</dbReference>
<dbReference type="InterPro" id="IPR003582">
    <property type="entry name" value="ShKT_dom"/>
</dbReference>
<dbReference type="InterPro" id="IPR001283">
    <property type="entry name" value="CRISP-related"/>
</dbReference>
<evidence type="ECO:0000256" key="1">
    <source>
        <dbReference type="ARBA" id="ARBA00009923"/>
    </source>
</evidence>
<proteinExistence type="inferred from homology"/>
<comment type="caution">
    <text evidence="3">Lacks conserved residue(s) required for the propagation of feature annotation.</text>
</comment>
<dbReference type="Gene3D" id="3.40.33.10">
    <property type="entry name" value="CAP"/>
    <property type="match status" value="1"/>
</dbReference>
<evidence type="ECO:0000313" key="5">
    <source>
        <dbReference type="Proteomes" id="UP001652642"/>
    </source>
</evidence>
<dbReference type="InParanoid" id="A0A6J0TD10"/>
<feature type="disulfide bond" evidence="3">
    <location>
        <begin position="249"/>
        <end position="262"/>
    </location>
</feature>
<dbReference type="InterPro" id="IPR013871">
    <property type="entry name" value="Cysteine_rich_secretory"/>
</dbReference>
<dbReference type="AlphaFoldDB" id="A0A6J0TD10"/>
<dbReference type="InterPro" id="IPR035940">
    <property type="entry name" value="CAP_sf"/>
</dbReference>
<sequence length="269" mass="29987">MRKQNQLQTTTDLYIIIFHSQKPAQKEMTVSIFLLCLAAIVQQSARYTEATEFAARSAISPAQQNEIVGKHNALRRSVTPTARNMLRMEWNPKAAENSKWWGKKCTFRHSPKESRTVNGIQCGENLYMSTAATSWSKVIESWYNESKHFKYGVGATAPKAVIGHYTQVVWYKSYLIGCYAASCPTAIFKHYYVCQYCPAGNVGSLNTPYTSGPPCGDCPSACDKGLCTNPCKHMDQYGNCNDLAKMSGCKDAKIMKYCPASCLCTTEIK</sequence>
<dbReference type="InterPro" id="IPR042076">
    <property type="entry name" value="Crisp-like_dom"/>
</dbReference>
<dbReference type="GO" id="GO:0005576">
    <property type="term" value="C:extracellular region"/>
    <property type="evidence" value="ECO:0007669"/>
    <property type="project" value="InterPro"/>
</dbReference>
<feature type="disulfide bond" evidence="3">
    <location>
        <begin position="240"/>
        <end position="258"/>
    </location>
</feature>
<dbReference type="PROSITE" id="PS01010">
    <property type="entry name" value="CRISP_2"/>
    <property type="match status" value="1"/>
</dbReference>
<dbReference type="PROSITE" id="PS01009">
    <property type="entry name" value="CRISP_1"/>
    <property type="match status" value="1"/>
</dbReference>
<dbReference type="OrthoDB" id="737510at2759"/>
<dbReference type="InterPro" id="IPR034117">
    <property type="entry name" value="SCP_CRISP"/>
</dbReference>
<evidence type="ECO:0000256" key="3">
    <source>
        <dbReference type="PROSITE-ProRule" id="PRU01005"/>
    </source>
</evidence>
<dbReference type="Pfam" id="PF08562">
    <property type="entry name" value="Crisp"/>
    <property type="match status" value="1"/>
</dbReference>
<dbReference type="Proteomes" id="UP001652642">
    <property type="component" value="Chromosome 1"/>
</dbReference>
<dbReference type="SMART" id="SM00198">
    <property type="entry name" value="SCP"/>
    <property type="match status" value="1"/>
</dbReference>
<evidence type="ECO:0000256" key="2">
    <source>
        <dbReference type="ARBA" id="ARBA00023157"/>
    </source>
</evidence>
<evidence type="ECO:0000313" key="6">
    <source>
        <dbReference type="RefSeq" id="XP_020646282.2"/>
    </source>
</evidence>